<comment type="function">
    <text evidence="11">G-protein coupled receptor for glutamate. Ligand binding causes a conformation change that triggers signaling via guanine nucleotide-binding proteins (G proteins) and modulates the activity of down-stream effectors.</text>
</comment>
<keyword evidence="6" id="KW-0297">G-protein coupled receptor</keyword>
<evidence type="ECO:0000313" key="17">
    <source>
        <dbReference type="RefSeq" id="XP_037887565.1"/>
    </source>
</evidence>
<dbReference type="SUPFAM" id="SSF53822">
    <property type="entry name" value="Periplasmic binding protein-like I"/>
    <property type="match status" value="2"/>
</dbReference>
<comment type="subcellular location">
    <subcellularLocation>
        <location evidence="1">Cell membrane</location>
        <topology evidence="1">Multi-pass membrane protein</topology>
    </subcellularLocation>
</comment>
<dbReference type="FunFam" id="3.40.50.2300:FF:000145">
    <property type="entry name" value="Glutamate receptor, metabotropic"/>
    <property type="match status" value="1"/>
</dbReference>
<dbReference type="CDD" id="cd06362">
    <property type="entry name" value="PBP1_mGluR"/>
    <property type="match status" value="1"/>
</dbReference>
<protein>
    <submittedName>
        <fullName evidence="17">Uncharacterized protein LOC119636335</fullName>
    </submittedName>
</protein>
<evidence type="ECO:0000256" key="3">
    <source>
        <dbReference type="ARBA" id="ARBA00022475"/>
    </source>
</evidence>
<evidence type="ECO:0000256" key="12">
    <source>
        <dbReference type="SAM" id="MobiDB-lite"/>
    </source>
</evidence>
<gene>
    <name evidence="17" type="primary">LOC119636335</name>
</gene>
<evidence type="ECO:0000256" key="11">
    <source>
        <dbReference type="ARBA" id="ARBA00054813"/>
    </source>
</evidence>
<evidence type="ECO:0000313" key="16">
    <source>
        <dbReference type="Proteomes" id="UP000092443"/>
    </source>
</evidence>
<keyword evidence="9" id="KW-0325">Glycoprotein</keyword>
<dbReference type="PRINTS" id="PR00248">
    <property type="entry name" value="GPCRMGR"/>
</dbReference>
<keyword evidence="16" id="KW-1185">Reference proteome</keyword>
<dbReference type="Pfam" id="PF01094">
    <property type="entry name" value="ANF_receptor"/>
    <property type="match status" value="2"/>
</dbReference>
<evidence type="ECO:0000256" key="13">
    <source>
        <dbReference type="SAM" id="Phobius"/>
    </source>
</evidence>
<feature type="compositionally biased region" description="Basic residues" evidence="12">
    <location>
        <begin position="1109"/>
        <end position="1127"/>
    </location>
</feature>
<feature type="signal peptide" evidence="14">
    <location>
        <begin position="1"/>
        <end position="22"/>
    </location>
</feature>
<comment type="similarity">
    <text evidence="2">Belongs to the G-protein coupled receptor 3 family.</text>
</comment>
<dbReference type="Pfam" id="PF07562">
    <property type="entry name" value="NCD3G"/>
    <property type="match status" value="1"/>
</dbReference>
<evidence type="ECO:0000256" key="10">
    <source>
        <dbReference type="ARBA" id="ARBA00023224"/>
    </source>
</evidence>
<evidence type="ECO:0000256" key="9">
    <source>
        <dbReference type="ARBA" id="ARBA00023180"/>
    </source>
</evidence>
<feature type="compositionally biased region" description="Basic and acidic residues" evidence="12">
    <location>
        <begin position="439"/>
        <end position="448"/>
    </location>
</feature>
<name>A0A9C5YT35_9MUSC</name>
<dbReference type="KEGG" id="gfs:119636335"/>
<feature type="domain" description="G-protein coupled receptors family 3 profile" evidence="15">
    <location>
        <begin position="1843"/>
        <end position="1901"/>
    </location>
</feature>
<dbReference type="InterPro" id="IPR011500">
    <property type="entry name" value="GPCR_3_9-Cys_dom"/>
</dbReference>
<keyword evidence="3" id="KW-1003">Cell membrane</keyword>
<evidence type="ECO:0000256" key="6">
    <source>
        <dbReference type="ARBA" id="ARBA00023040"/>
    </source>
</evidence>
<keyword evidence="10" id="KW-0807">Transducer</keyword>
<reference evidence="17" key="1">
    <citation type="submission" date="2025-08" db="UniProtKB">
        <authorList>
            <consortium name="RefSeq"/>
        </authorList>
    </citation>
    <scope>IDENTIFICATION</scope>
    <source>
        <tissue evidence="17">Whole body pupa</tissue>
    </source>
</reference>
<dbReference type="InterPro" id="IPR028082">
    <property type="entry name" value="Peripla_BP_I"/>
</dbReference>
<keyword evidence="5 13" id="KW-1133">Transmembrane helix</keyword>
<dbReference type="InterPro" id="IPR017978">
    <property type="entry name" value="GPCR_3_C"/>
</dbReference>
<keyword evidence="8" id="KW-0675">Receptor</keyword>
<evidence type="ECO:0000256" key="7">
    <source>
        <dbReference type="ARBA" id="ARBA00023136"/>
    </source>
</evidence>
<feature type="chain" id="PRO_5038985442" evidence="14">
    <location>
        <begin position="23"/>
        <end position="2112"/>
    </location>
</feature>
<dbReference type="GO" id="GO:0005886">
    <property type="term" value="C:plasma membrane"/>
    <property type="evidence" value="ECO:0007669"/>
    <property type="project" value="UniProtKB-SubCell"/>
</dbReference>
<dbReference type="InterPro" id="IPR038550">
    <property type="entry name" value="GPCR_3_9-Cys_sf"/>
</dbReference>
<dbReference type="InterPro" id="IPR050726">
    <property type="entry name" value="mGluR"/>
</dbReference>
<feature type="compositionally biased region" description="Polar residues" evidence="12">
    <location>
        <begin position="2103"/>
        <end position="2112"/>
    </location>
</feature>
<accession>A0A9C5YT35</accession>
<keyword evidence="14" id="KW-0732">Signal</keyword>
<evidence type="ECO:0000256" key="1">
    <source>
        <dbReference type="ARBA" id="ARBA00004651"/>
    </source>
</evidence>
<organism evidence="16 17">
    <name type="scientific">Glossina fuscipes</name>
    <dbReference type="NCBI Taxonomy" id="7396"/>
    <lineage>
        <taxon>Eukaryota</taxon>
        <taxon>Metazoa</taxon>
        <taxon>Ecdysozoa</taxon>
        <taxon>Arthropoda</taxon>
        <taxon>Hexapoda</taxon>
        <taxon>Insecta</taxon>
        <taxon>Pterygota</taxon>
        <taxon>Neoptera</taxon>
        <taxon>Endopterygota</taxon>
        <taxon>Diptera</taxon>
        <taxon>Brachycera</taxon>
        <taxon>Muscomorpha</taxon>
        <taxon>Hippoboscoidea</taxon>
        <taxon>Glossinidae</taxon>
        <taxon>Glossina</taxon>
    </lineage>
</organism>
<dbReference type="Proteomes" id="UP000092443">
    <property type="component" value="Unplaced"/>
</dbReference>
<evidence type="ECO:0000256" key="14">
    <source>
        <dbReference type="SAM" id="SignalP"/>
    </source>
</evidence>
<dbReference type="FunFam" id="2.10.50.30:FF:000001">
    <property type="entry name" value="metabotropic glutamate receptor 1"/>
    <property type="match status" value="1"/>
</dbReference>
<feature type="transmembrane region" description="Helical" evidence="13">
    <location>
        <begin position="1809"/>
        <end position="1829"/>
    </location>
</feature>
<dbReference type="InterPro" id="IPR001828">
    <property type="entry name" value="ANF_lig-bd_rcpt"/>
</dbReference>
<evidence type="ECO:0000256" key="2">
    <source>
        <dbReference type="ARBA" id="ARBA00007242"/>
    </source>
</evidence>
<dbReference type="PANTHER" id="PTHR24060">
    <property type="entry name" value="METABOTROPIC GLUTAMATE RECEPTOR"/>
    <property type="match status" value="1"/>
</dbReference>
<evidence type="ECO:0000256" key="4">
    <source>
        <dbReference type="ARBA" id="ARBA00022692"/>
    </source>
</evidence>
<feature type="transmembrane region" description="Helical" evidence="13">
    <location>
        <begin position="1770"/>
        <end position="1794"/>
    </location>
</feature>
<dbReference type="Gene3D" id="3.40.50.2300">
    <property type="match status" value="3"/>
</dbReference>
<feature type="compositionally biased region" description="Basic residues" evidence="12">
    <location>
        <begin position="1142"/>
        <end position="1154"/>
    </location>
</feature>
<evidence type="ECO:0000256" key="8">
    <source>
        <dbReference type="ARBA" id="ARBA00023170"/>
    </source>
</evidence>
<feature type="domain" description="G-protein coupled receptors family 3 profile" evidence="15">
    <location>
        <begin position="1771"/>
        <end position="1842"/>
    </location>
</feature>
<sequence>MIQIYRLCVLAHIVATLPAIEAMATAFIREQLEHKQQQPQTIINAKNSASFAEYNDNDKVSNNETTLVSANTYTGYNHVIDRSADLQQGKQKVSISSELNPYYRTDDGVEILKYHKSPYSSNLSATIGPTVVYRNLNAPENLNSLKSHETMQKLETNDEKCNWQMNNSAMVTDNALPEPVKATEMKTNVTAIHVIASSQHADKVPWVSKQSQNPNINGRDLKTSLALTMMMMMMIKATKTESVNMQNTEDYTMTERNFFTNGIKNNNLHATIQHQDTRAEKESSTEMSMLESEKQNEGNLSKTNNASHVSTKVHAIANLFDGKGENAGQSEAFTEESVQNDKEKINRVANKSERETNLTKLIHIRDDGVQHLCKEVAKKSSKEVSIQPLMITKSSSEEIVKLQFQPLLPVGQNFQKTQKTVMRKVKEEPERTLTTTSEQDTRNSIEGEKKRYHQIREVSSKGTDISLQNIETMKKVSRPIDLERISPINGFEEPNRNRSDNLLRQSEENSHHITKAKASYLSERLQVNINDKGNFSEMNERKILRKWREIPAEISKTFEMRLTTERSEINKDDSAKTDERQLQIDQITTSQPTSTQYFSYNVEEESKADILQLLKNKALSTVKKNPKVFGQSKSNSTKSEERIKSDFTNTQDLKIFLNSKFNSNSSEDRKLKISQPMNSYAKKSDCDLKEKLSKICLNDSLNELKRKNTVNRYSKTNKNDHSNITQMSSKYEANIENYVKNIEQNMTEYSSNSTNTTETEEITEFVTNNIMITESALKATNEISSYNDLCCDGAKNQNNSLILDADGIVENDDVLATTTTIKQASITKTQTPLTPETNISNAINNSRTSGAFHDMIKITKAFTSIPTIADTDIISVLSENNNNNNNNLQLLAETTKPSITNLLTTTGTAITAPIIATTTAATSLWPVKHAAVVEGEVILGGLMMVHSREDTITCGPIMPQGGIQALEAMLYTLDQVNKNQLLPNVTLGAHILDDCDKDTYGLEMAVDFIKGHGFAIAISEQQFIPTKVAVVGDIKTANKEESPNFDTEMYSIANFSSEPEEMAQQLQQEKIKTKQTCHQYREQIESSHLHKQRECHQQHERYLQEQTKSNKHRKWPQRHHHPHPHPHPHYDFTDNFNSLSKSHNHNHHHQHHPTLIKTTKNNYFALTSRSGRHRGRVSHTQSNKSNKIFRSLPDNSEHDFEEQHFNQKHLVSSTIVGQRHWPVKREAVVEGDVILGGLMMVHSREDTIMCGPIMPQGGIQALEAMLYTIDCINKVQLLPNITLGAHILDDCDKDSYGLEMAVDFIKGSISNIDDAEYHCNKTQVRKVISGVVGAASSVTSIQVANLLRLFRIPQVSFFSTSPELSNKQRFEYFSRTIPSDHYQVKAMVEIVKRLGWSYVSIIYEESNYGIKAFEELEELLARHSVCIAVKEKLVKDSGVAEEIAYDNIVQKLLTKPRARGAIIFGSDQEVREVMRAVRRNNATGSFSWIGSDGWSARNLVSDGNEPEVEGTLSVQPQANPVRGFEEYFLNLTVENNQRNPWFVEFWEDRFQCRYPGSSSTPYNNYNRTCTTEERLSRENTDFEDQLQFVSDAVMAFAYALRDMHRDLCGGRPSLCEAMKPTKGGDLLKYLRKVQFEGLSGDHFRFDNNGDGPARYNIIHFKQSIEGQYHWVKVGEYYEGELRLNMSAVQFKLLHPKPPESVCSLPCERGQAKKYVEGESCCWHCFNCSTYQIRHPLDETQCLTCQLGTLPDVTKQNCQTIPEVYLRPESAWAIGAMAFSSTGILITLFVIGVFVRHNDTPIVRASGRELSYILLAGILKCYAVTFALVLRPTNVVCAIQRWLAFVPLYFGTANHVPLRITSMSVTISLSASVTIACLFSPKLYIILIRPDRNVRQSMMPPRYSNVQRTGGTGQTSIMAPAVVTAATCAQNENIQKHITPGQTEHSIKAKKLCEMATQTITIGSSILTNLDSQTYQQIPYADEPYVPNNNRVDEKFKQQTDKVNDSVSLYSESNAGIAAMDSDCITTSQTMLENNNKINQQTQDQQCNTFTNNGINVVMTTPLVNRENNSLTLTCYKSTPTPSLPLERNNENKLKTNYDKKKNIPNTTATTSL</sequence>
<feature type="transmembrane region" description="Helical" evidence="13">
    <location>
        <begin position="1865"/>
        <end position="1887"/>
    </location>
</feature>
<feature type="region of interest" description="Disordered" evidence="12">
    <location>
        <begin position="565"/>
        <end position="588"/>
    </location>
</feature>
<dbReference type="FunFam" id="3.40.50.2300:FF:000176">
    <property type="entry name" value="metabotropic glutamate receptor 7"/>
    <property type="match status" value="1"/>
</dbReference>
<dbReference type="GeneID" id="119636335"/>
<dbReference type="Gene3D" id="2.10.50.30">
    <property type="entry name" value="GPCR, family 3, nine cysteines domain"/>
    <property type="match status" value="1"/>
</dbReference>
<feature type="region of interest" description="Disordered" evidence="12">
    <location>
        <begin position="2079"/>
        <end position="2112"/>
    </location>
</feature>
<keyword evidence="7 13" id="KW-0472">Membrane</keyword>
<dbReference type="InterPro" id="IPR000337">
    <property type="entry name" value="GPCR_3"/>
</dbReference>
<dbReference type="FunFam" id="3.40.50.2300:FF:000681">
    <property type="entry name" value="Metabotropic glutamate receptor-like Protein"/>
    <property type="match status" value="1"/>
</dbReference>
<proteinExistence type="inferred from homology"/>
<keyword evidence="4 13" id="KW-0812">Transmembrane</keyword>
<evidence type="ECO:0000256" key="5">
    <source>
        <dbReference type="ARBA" id="ARBA00022989"/>
    </source>
</evidence>
<dbReference type="RefSeq" id="XP_037887565.1">
    <property type="nucleotide sequence ID" value="XM_038031637.1"/>
</dbReference>
<feature type="region of interest" description="Disordered" evidence="12">
    <location>
        <begin position="425"/>
        <end position="448"/>
    </location>
</feature>
<dbReference type="GO" id="GO:0004930">
    <property type="term" value="F:G protein-coupled receptor activity"/>
    <property type="evidence" value="ECO:0007669"/>
    <property type="project" value="UniProtKB-KW"/>
</dbReference>
<evidence type="ECO:0000259" key="15">
    <source>
        <dbReference type="PROSITE" id="PS50259"/>
    </source>
</evidence>
<feature type="compositionally biased region" description="Basic and acidic residues" evidence="12">
    <location>
        <begin position="2087"/>
        <end position="2101"/>
    </location>
</feature>
<feature type="region of interest" description="Disordered" evidence="12">
    <location>
        <begin position="1106"/>
        <end position="1154"/>
    </location>
</feature>
<feature type="compositionally biased region" description="Basic and acidic residues" evidence="12">
    <location>
        <begin position="565"/>
        <end position="582"/>
    </location>
</feature>
<dbReference type="PROSITE" id="PS50259">
    <property type="entry name" value="G_PROTEIN_RECEP_F3_4"/>
    <property type="match status" value="2"/>
</dbReference>
<dbReference type="Pfam" id="PF00003">
    <property type="entry name" value="7tm_3"/>
    <property type="match status" value="1"/>
</dbReference>